<dbReference type="InterPro" id="IPR012932">
    <property type="entry name" value="VKOR"/>
</dbReference>
<dbReference type="Gene3D" id="1.20.1440.130">
    <property type="entry name" value="VKOR domain"/>
    <property type="match status" value="1"/>
</dbReference>
<dbReference type="GO" id="GO:0005789">
    <property type="term" value="C:endoplasmic reticulum membrane"/>
    <property type="evidence" value="ECO:0007669"/>
    <property type="project" value="UniProtKB-SubCell"/>
</dbReference>
<evidence type="ECO:0000256" key="5">
    <source>
        <dbReference type="ARBA" id="ARBA00022719"/>
    </source>
</evidence>
<evidence type="ECO:0000256" key="8">
    <source>
        <dbReference type="ARBA" id="ARBA00023002"/>
    </source>
</evidence>
<comment type="subcellular location">
    <subcellularLocation>
        <location evidence="1">Endoplasmic reticulum membrane</location>
        <topology evidence="1">Multi-pass membrane protein</topology>
    </subcellularLocation>
</comment>
<feature type="transmembrane region" description="Helical" evidence="12">
    <location>
        <begin position="124"/>
        <end position="143"/>
    </location>
</feature>
<dbReference type="PANTHER" id="PTHR14519:SF5">
    <property type="entry name" value="VITAMIN K EPOXIDE REDUCTASE COMPLEX SUBUNIT 1-LIKE PROTEIN 1"/>
    <property type="match status" value="1"/>
</dbReference>
<dbReference type="InterPro" id="IPR038354">
    <property type="entry name" value="VKOR_sf"/>
</dbReference>
<keyword evidence="5" id="KW-0874">Quinone</keyword>
<comment type="similarity">
    <text evidence="2">Belongs to the VKOR family.</text>
</comment>
<keyword evidence="11" id="KW-0676">Redox-active center</keyword>
<evidence type="ECO:0000313" key="16">
    <source>
        <dbReference type="EMBL" id="CAF1269911.1"/>
    </source>
</evidence>
<evidence type="ECO:0000256" key="12">
    <source>
        <dbReference type="SAM" id="Phobius"/>
    </source>
</evidence>
<evidence type="ECO:0000256" key="10">
    <source>
        <dbReference type="ARBA" id="ARBA00023157"/>
    </source>
</evidence>
<evidence type="ECO:0000313" key="15">
    <source>
        <dbReference type="EMBL" id="CAF1269255.1"/>
    </source>
</evidence>
<evidence type="ECO:0000256" key="3">
    <source>
        <dbReference type="ARBA" id="ARBA00012278"/>
    </source>
</evidence>
<evidence type="ECO:0000256" key="9">
    <source>
        <dbReference type="ARBA" id="ARBA00023136"/>
    </source>
</evidence>
<sequence length="149" mass="16475">MIFGQILLGTTGLIVSLYAYYVKQQLRKNPKYKALCDLGPNTSCTKALSSRYGNGFGLASSLFGENSMMNASNINLGIGFYIAQIIFGLITTPLFNKLALFSSILSCIGSIYLAYILAFILKDFCLICVTTYLINFGLLWSNIRTVYLK</sequence>
<keyword evidence="10" id="KW-1015">Disulfide bond</keyword>
<dbReference type="GO" id="GO:0048038">
    <property type="term" value="F:quinone binding"/>
    <property type="evidence" value="ECO:0007669"/>
    <property type="project" value="UniProtKB-KW"/>
</dbReference>
<keyword evidence="4 12" id="KW-0812">Transmembrane</keyword>
<organism evidence="14 17">
    <name type="scientific">Rotaria sordida</name>
    <dbReference type="NCBI Taxonomy" id="392033"/>
    <lineage>
        <taxon>Eukaryota</taxon>
        <taxon>Metazoa</taxon>
        <taxon>Spiralia</taxon>
        <taxon>Gnathifera</taxon>
        <taxon>Rotifera</taxon>
        <taxon>Eurotatoria</taxon>
        <taxon>Bdelloidea</taxon>
        <taxon>Philodinida</taxon>
        <taxon>Philodinidae</taxon>
        <taxon>Rotaria</taxon>
    </lineage>
</organism>
<name>A0A814KRA5_9BILA</name>
<keyword evidence="18" id="KW-1185">Reference proteome</keyword>
<dbReference type="AlphaFoldDB" id="A0A814KRA5"/>
<keyword evidence="6" id="KW-0256">Endoplasmic reticulum</keyword>
<dbReference type="InterPro" id="IPR042406">
    <property type="entry name" value="VKORC1/VKORC1L1"/>
</dbReference>
<feature type="transmembrane region" description="Helical" evidence="12">
    <location>
        <begin position="6"/>
        <end position="22"/>
    </location>
</feature>
<evidence type="ECO:0000313" key="17">
    <source>
        <dbReference type="Proteomes" id="UP000663854"/>
    </source>
</evidence>
<feature type="transmembrane region" description="Helical" evidence="12">
    <location>
        <begin position="74"/>
        <end position="92"/>
    </location>
</feature>
<dbReference type="Proteomes" id="UP000663854">
    <property type="component" value="Unassembled WGS sequence"/>
</dbReference>
<evidence type="ECO:0000256" key="6">
    <source>
        <dbReference type="ARBA" id="ARBA00022824"/>
    </source>
</evidence>
<dbReference type="EMBL" id="CAJNOL010001030">
    <property type="protein sequence ID" value="CAF1269911.1"/>
    <property type="molecule type" value="Genomic_DNA"/>
</dbReference>
<dbReference type="EC" id="1.17.4.4" evidence="3"/>
<keyword evidence="9 12" id="KW-0472">Membrane</keyword>
<evidence type="ECO:0000313" key="14">
    <source>
        <dbReference type="EMBL" id="CAF1053104.1"/>
    </source>
</evidence>
<feature type="transmembrane region" description="Helical" evidence="12">
    <location>
        <begin position="98"/>
        <end position="117"/>
    </location>
</feature>
<comment type="caution">
    <text evidence="14">The sequence shown here is derived from an EMBL/GenBank/DDBJ whole genome shotgun (WGS) entry which is preliminary data.</text>
</comment>
<dbReference type="GO" id="GO:0042373">
    <property type="term" value="P:vitamin K metabolic process"/>
    <property type="evidence" value="ECO:0007669"/>
    <property type="project" value="InterPro"/>
</dbReference>
<evidence type="ECO:0000256" key="7">
    <source>
        <dbReference type="ARBA" id="ARBA00022989"/>
    </source>
</evidence>
<keyword evidence="7 12" id="KW-1133">Transmembrane helix</keyword>
<dbReference type="Pfam" id="PF07884">
    <property type="entry name" value="VKOR"/>
    <property type="match status" value="1"/>
</dbReference>
<dbReference type="Proteomes" id="UP000663870">
    <property type="component" value="Unassembled WGS sequence"/>
</dbReference>
<evidence type="ECO:0000259" key="13">
    <source>
        <dbReference type="SMART" id="SM00756"/>
    </source>
</evidence>
<protein>
    <recommendedName>
        <fullName evidence="3">vitamin-K-epoxide reductase (warfarin-sensitive)</fullName>
        <ecNumber evidence="3">1.17.4.4</ecNumber>
    </recommendedName>
</protein>
<gene>
    <name evidence="15" type="ORF">JXQ802_LOCUS27898</name>
    <name evidence="16" type="ORF">JXQ802_LOCUS27933</name>
    <name evidence="14" type="ORF">PYM288_LOCUS17249</name>
</gene>
<evidence type="ECO:0000256" key="2">
    <source>
        <dbReference type="ARBA" id="ARBA00006214"/>
    </source>
</evidence>
<dbReference type="EMBL" id="CAJNOH010000480">
    <property type="protein sequence ID" value="CAF1053104.1"/>
    <property type="molecule type" value="Genomic_DNA"/>
</dbReference>
<dbReference type="EMBL" id="CAJNOL010001028">
    <property type="protein sequence ID" value="CAF1269255.1"/>
    <property type="molecule type" value="Genomic_DNA"/>
</dbReference>
<dbReference type="CDD" id="cd12917">
    <property type="entry name" value="VKOR_euk"/>
    <property type="match status" value="1"/>
</dbReference>
<proteinExistence type="inferred from homology"/>
<dbReference type="PANTHER" id="PTHR14519">
    <property type="entry name" value="VITAMIN K EPOXIDE REDUCTASE COMPLEX, SUBUNIT 1"/>
    <property type="match status" value="1"/>
</dbReference>
<evidence type="ECO:0000313" key="18">
    <source>
        <dbReference type="Proteomes" id="UP000663870"/>
    </source>
</evidence>
<evidence type="ECO:0000256" key="11">
    <source>
        <dbReference type="ARBA" id="ARBA00023284"/>
    </source>
</evidence>
<dbReference type="SMART" id="SM00756">
    <property type="entry name" value="VKc"/>
    <property type="match status" value="1"/>
</dbReference>
<evidence type="ECO:0000256" key="4">
    <source>
        <dbReference type="ARBA" id="ARBA00022692"/>
    </source>
</evidence>
<accession>A0A814KRA5</accession>
<keyword evidence="8" id="KW-0560">Oxidoreductase</keyword>
<reference evidence="14" key="1">
    <citation type="submission" date="2021-02" db="EMBL/GenBank/DDBJ databases">
        <authorList>
            <person name="Nowell W R."/>
        </authorList>
    </citation>
    <scope>NUCLEOTIDE SEQUENCE</scope>
</reference>
<evidence type="ECO:0000256" key="1">
    <source>
        <dbReference type="ARBA" id="ARBA00004477"/>
    </source>
</evidence>
<feature type="domain" description="Vitamin K epoxide reductase" evidence="13">
    <location>
        <begin position="6"/>
        <end position="146"/>
    </location>
</feature>
<dbReference type="GO" id="GO:0047057">
    <property type="term" value="F:vitamin-K-epoxide reductase (warfarin-sensitive) activity"/>
    <property type="evidence" value="ECO:0007669"/>
    <property type="project" value="UniProtKB-EC"/>
</dbReference>